<dbReference type="SUPFAM" id="SSF56112">
    <property type="entry name" value="Protein kinase-like (PK-like)"/>
    <property type="match status" value="2"/>
</dbReference>
<proteinExistence type="predicted"/>
<name>A0AAD5CHY2_AMBAR</name>
<keyword evidence="3" id="KW-1185">Reference proteome</keyword>
<protein>
    <recommendedName>
        <fullName evidence="1">Protein kinase domain-containing protein</fullName>
    </recommendedName>
</protein>
<dbReference type="GO" id="GO:0004714">
    <property type="term" value="F:transmembrane receptor protein tyrosine kinase activity"/>
    <property type="evidence" value="ECO:0007669"/>
    <property type="project" value="InterPro"/>
</dbReference>
<dbReference type="PANTHER" id="PTHR27003:SF448">
    <property type="entry name" value="PROTEIN KINASE DOMAIN-CONTAINING PROTEIN"/>
    <property type="match status" value="1"/>
</dbReference>
<dbReference type="GO" id="GO:0005524">
    <property type="term" value="F:ATP binding"/>
    <property type="evidence" value="ECO:0007669"/>
    <property type="project" value="InterPro"/>
</dbReference>
<organism evidence="2 3">
    <name type="scientific">Ambrosia artemisiifolia</name>
    <name type="common">Common ragweed</name>
    <dbReference type="NCBI Taxonomy" id="4212"/>
    <lineage>
        <taxon>Eukaryota</taxon>
        <taxon>Viridiplantae</taxon>
        <taxon>Streptophyta</taxon>
        <taxon>Embryophyta</taxon>
        <taxon>Tracheophyta</taxon>
        <taxon>Spermatophyta</taxon>
        <taxon>Magnoliopsida</taxon>
        <taxon>eudicotyledons</taxon>
        <taxon>Gunneridae</taxon>
        <taxon>Pentapetalae</taxon>
        <taxon>asterids</taxon>
        <taxon>campanulids</taxon>
        <taxon>Asterales</taxon>
        <taxon>Asteraceae</taxon>
        <taxon>Asteroideae</taxon>
        <taxon>Heliantheae alliance</taxon>
        <taxon>Heliantheae</taxon>
        <taxon>Ambrosia</taxon>
    </lineage>
</organism>
<evidence type="ECO:0000259" key="1">
    <source>
        <dbReference type="PROSITE" id="PS50011"/>
    </source>
</evidence>
<dbReference type="Proteomes" id="UP001206925">
    <property type="component" value="Unassembled WGS sequence"/>
</dbReference>
<feature type="domain" description="Protein kinase" evidence="1">
    <location>
        <begin position="123"/>
        <end position="180"/>
    </location>
</feature>
<dbReference type="PANTHER" id="PTHR27003">
    <property type="entry name" value="OS07G0166700 PROTEIN"/>
    <property type="match status" value="1"/>
</dbReference>
<gene>
    <name evidence="2" type="ORF">M8C21_019862</name>
</gene>
<evidence type="ECO:0000313" key="2">
    <source>
        <dbReference type="EMBL" id="KAI7741585.1"/>
    </source>
</evidence>
<dbReference type="InterPro" id="IPR000719">
    <property type="entry name" value="Prot_kinase_dom"/>
</dbReference>
<feature type="non-terminal residue" evidence="2">
    <location>
        <position position="1"/>
    </location>
</feature>
<dbReference type="GO" id="GO:0005886">
    <property type="term" value="C:plasma membrane"/>
    <property type="evidence" value="ECO:0007669"/>
    <property type="project" value="TreeGrafter"/>
</dbReference>
<dbReference type="EMBL" id="JAMZMK010008163">
    <property type="protein sequence ID" value="KAI7741585.1"/>
    <property type="molecule type" value="Genomic_DNA"/>
</dbReference>
<accession>A0AAD5CHY2</accession>
<evidence type="ECO:0000313" key="3">
    <source>
        <dbReference type="Proteomes" id="UP001206925"/>
    </source>
</evidence>
<sequence length="180" mass="21104">MKKDKLIRILVHTWKQCYDEHRLDDIIFPDLKQQINQESLSCFANIARQCLNRNHKERPNMDEVVKELETALYHQQQPLQDKAGVAKKYWSPQYDPYHLQKLATNYHVLTVGLKDIKLATNNFSTDKLIGHGGFGQVYKGELYLLGGRRMVCFKRLDHTLGLGDTEFIKEIALLFEYKHE</sequence>
<dbReference type="AlphaFoldDB" id="A0AAD5CHY2"/>
<dbReference type="GO" id="GO:0009506">
    <property type="term" value="C:plasmodesma"/>
    <property type="evidence" value="ECO:0007669"/>
    <property type="project" value="TreeGrafter"/>
</dbReference>
<dbReference type="InterPro" id="IPR045272">
    <property type="entry name" value="ANXUR1/2-like"/>
</dbReference>
<dbReference type="Gene3D" id="3.30.200.20">
    <property type="entry name" value="Phosphorylase Kinase, domain 1"/>
    <property type="match status" value="1"/>
</dbReference>
<comment type="caution">
    <text evidence="2">The sequence shown here is derived from an EMBL/GenBank/DDBJ whole genome shotgun (WGS) entry which is preliminary data.</text>
</comment>
<dbReference type="InterPro" id="IPR011009">
    <property type="entry name" value="Kinase-like_dom_sf"/>
</dbReference>
<reference evidence="2" key="1">
    <citation type="submission" date="2022-06" db="EMBL/GenBank/DDBJ databases">
        <title>Uncovering the hologenomic basis of an extraordinary plant invasion.</title>
        <authorList>
            <person name="Bieker V.C."/>
            <person name="Martin M.D."/>
            <person name="Gilbert T."/>
            <person name="Hodgins K."/>
            <person name="Battlay P."/>
            <person name="Petersen B."/>
            <person name="Wilson J."/>
        </authorList>
    </citation>
    <scope>NUCLEOTIDE SEQUENCE</scope>
    <source>
        <strain evidence="2">AA19_3_7</strain>
        <tissue evidence="2">Leaf</tissue>
    </source>
</reference>
<dbReference type="Gene3D" id="1.10.510.10">
    <property type="entry name" value="Transferase(Phosphotransferase) domain 1"/>
    <property type="match status" value="1"/>
</dbReference>
<dbReference type="PROSITE" id="PS50011">
    <property type="entry name" value="PROTEIN_KINASE_DOM"/>
    <property type="match status" value="1"/>
</dbReference>